<comment type="subcellular location">
    <subcellularLocation>
        <location evidence="1">Membrane</location>
        <topology evidence="1">Multi-pass membrane protein</topology>
    </subcellularLocation>
</comment>
<feature type="transmembrane region" description="Helical" evidence="7">
    <location>
        <begin position="205"/>
        <end position="226"/>
    </location>
</feature>
<evidence type="ECO:0000313" key="9">
    <source>
        <dbReference type="EMBL" id="AXY76911.1"/>
    </source>
</evidence>
<dbReference type="EMBL" id="CP032157">
    <property type="protein sequence ID" value="AXY76911.1"/>
    <property type="molecule type" value="Genomic_DNA"/>
</dbReference>
<keyword evidence="3 7" id="KW-0812">Transmembrane</keyword>
<evidence type="ECO:0000256" key="4">
    <source>
        <dbReference type="ARBA" id="ARBA00022801"/>
    </source>
</evidence>
<dbReference type="Gene3D" id="1.20.1540.10">
    <property type="entry name" value="Rhomboid-like"/>
    <property type="match status" value="1"/>
</dbReference>
<accession>A0A3B7N3Z0</accession>
<protein>
    <submittedName>
        <fullName evidence="9">Rhomboid family intramembrane serine protease</fullName>
    </submittedName>
</protein>
<feature type="transmembrane region" description="Helical" evidence="7">
    <location>
        <begin position="238"/>
        <end position="257"/>
    </location>
</feature>
<reference evidence="9 10" key="1">
    <citation type="submission" date="2018-09" db="EMBL/GenBank/DDBJ databases">
        <title>Genome sequencing of strain 6GH32-13.</title>
        <authorList>
            <person name="Weon H.-Y."/>
            <person name="Heo J."/>
            <person name="Kwon S.-W."/>
        </authorList>
    </citation>
    <scope>NUCLEOTIDE SEQUENCE [LARGE SCALE GENOMIC DNA]</scope>
    <source>
        <strain evidence="9 10">5GH32-13</strain>
    </source>
</reference>
<dbReference type="InterPro" id="IPR022764">
    <property type="entry name" value="Peptidase_S54_rhomboid_dom"/>
</dbReference>
<dbReference type="OrthoDB" id="9807874at2"/>
<comment type="similarity">
    <text evidence="2">Belongs to the peptidase S54 family.</text>
</comment>
<dbReference type="InterPro" id="IPR050925">
    <property type="entry name" value="Rhomboid_protease_S54"/>
</dbReference>
<dbReference type="GO" id="GO:0006508">
    <property type="term" value="P:proteolysis"/>
    <property type="evidence" value="ECO:0007669"/>
    <property type="project" value="UniProtKB-KW"/>
</dbReference>
<name>A0A3B7N3Z0_9BACT</name>
<keyword evidence="10" id="KW-1185">Reference proteome</keyword>
<evidence type="ECO:0000256" key="7">
    <source>
        <dbReference type="SAM" id="Phobius"/>
    </source>
</evidence>
<feature type="transmembrane region" description="Helical" evidence="7">
    <location>
        <begin position="87"/>
        <end position="108"/>
    </location>
</feature>
<dbReference type="SUPFAM" id="SSF144091">
    <property type="entry name" value="Rhomboid-like"/>
    <property type="match status" value="1"/>
</dbReference>
<feature type="domain" description="Peptidase S54 rhomboid" evidence="8">
    <location>
        <begin position="161"/>
        <end position="257"/>
    </location>
</feature>
<dbReference type="Pfam" id="PF01694">
    <property type="entry name" value="Rhomboid"/>
    <property type="match status" value="2"/>
</dbReference>
<feature type="transmembrane region" description="Helical" evidence="7">
    <location>
        <begin position="51"/>
        <end position="75"/>
    </location>
</feature>
<evidence type="ECO:0000256" key="3">
    <source>
        <dbReference type="ARBA" id="ARBA00022692"/>
    </source>
</evidence>
<keyword evidence="4" id="KW-0378">Hydrolase</keyword>
<proteinExistence type="inferred from homology"/>
<evidence type="ECO:0000256" key="2">
    <source>
        <dbReference type="ARBA" id="ARBA00009045"/>
    </source>
</evidence>
<dbReference type="GO" id="GO:0004252">
    <property type="term" value="F:serine-type endopeptidase activity"/>
    <property type="evidence" value="ECO:0007669"/>
    <property type="project" value="InterPro"/>
</dbReference>
<gene>
    <name evidence="9" type="ORF">D3H65_24270</name>
</gene>
<feature type="domain" description="Peptidase S54 rhomboid" evidence="8">
    <location>
        <begin position="49"/>
        <end position="105"/>
    </location>
</feature>
<dbReference type="Proteomes" id="UP000263900">
    <property type="component" value="Chromosome"/>
</dbReference>
<feature type="transmembrane region" description="Helical" evidence="7">
    <location>
        <begin position="177"/>
        <end position="198"/>
    </location>
</feature>
<evidence type="ECO:0000259" key="8">
    <source>
        <dbReference type="Pfam" id="PF01694"/>
    </source>
</evidence>
<evidence type="ECO:0000256" key="6">
    <source>
        <dbReference type="ARBA" id="ARBA00023136"/>
    </source>
</evidence>
<dbReference type="PANTHER" id="PTHR43731">
    <property type="entry name" value="RHOMBOID PROTEASE"/>
    <property type="match status" value="1"/>
</dbReference>
<evidence type="ECO:0000313" key="10">
    <source>
        <dbReference type="Proteomes" id="UP000263900"/>
    </source>
</evidence>
<evidence type="ECO:0000256" key="1">
    <source>
        <dbReference type="ARBA" id="ARBA00004141"/>
    </source>
</evidence>
<keyword evidence="6 7" id="KW-0472">Membrane</keyword>
<evidence type="ECO:0000256" key="5">
    <source>
        <dbReference type="ARBA" id="ARBA00022989"/>
    </source>
</evidence>
<dbReference type="RefSeq" id="WP_119052788.1">
    <property type="nucleotide sequence ID" value="NZ_CP032157.1"/>
</dbReference>
<dbReference type="KEGG" id="pseg:D3H65_24270"/>
<keyword evidence="9" id="KW-0645">Protease</keyword>
<dbReference type="PANTHER" id="PTHR43731:SF14">
    <property type="entry name" value="PRESENILIN-ASSOCIATED RHOMBOID-LIKE PROTEIN, MITOCHONDRIAL"/>
    <property type="match status" value="1"/>
</dbReference>
<sequence>MFLPLTPVVKNLLIVNGLIFLAQITFQNKFPVDEWFAQHHFLSKDFRPHQLLTYVFMHGSFQHLFFNMLGLFMFGTKLEMVWGAKRFLTFYLICGIGAGLISGLATLVETYPVISDLNFLQDHPTARNFNMLLSKYDWIRVGVNPAFTNLVNANPNAPGIGQEIISFVDQAKTAATAGQMVGASGALFGILAGVAYLFPNDMVMIYLLFPLKMKWLVLIYGGIELWSAIQNNPNDQVAHVAHLGGGLVGFLIVYFSYRRGNRRKLF</sequence>
<dbReference type="AlphaFoldDB" id="A0A3B7N3Z0"/>
<keyword evidence="5 7" id="KW-1133">Transmembrane helix</keyword>
<dbReference type="GO" id="GO:0016020">
    <property type="term" value="C:membrane"/>
    <property type="evidence" value="ECO:0007669"/>
    <property type="project" value="UniProtKB-SubCell"/>
</dbReference>
<dbReference type="InterPro" id="IPR035952">
    <property type="entry name" value="Rhomboid-like_sf"/>
</dbReference>
<organism evidence="9 10">
    <name type="scientific">Paraflavitalea soli</name>
    <dbReference type="NCBI Taxonomy" id="2315862"/>
    <lineage>
        <taxon>Bacteria</taxon>
        <taxon>Pseudomonadati</taxon>
        <taxon>Bacteroidota</taxon>
        <taxon>Chitinophagia</taxon>
        <taxon>Chitinophagales</taxon>
        <taxon>Chitinophagaceae</taxon>
        <taxon>Paraflavitalea</taxon>
    </lineage>
</organism>